<evidence type="ECO:0000259" key="7">
    <source>
        <dbReference type="PROSITE" id="PS50020"/>
    </source>
</evidence>
<dbReference type="Pfam" id="PF03836">
    <property type="entry name" value="RasGAP_C"/>
    <property type="match status" value="1"/>
</dbReference>
<dbReference type="InterPro" id="IPR000593">
    <property type="entry name" value="RasGAP_C"/>
</dbReference>
<keyword evidence="1" id="KW-0597">Phosphoprotein</keyword>
<dbReference type="Proteomes" id="UP000694701">
    <property type="component" value="Unplaced"/>
</dbReference>
<feature type="region of interest" description="Disordered" evidence="5">
    <location>
        <begin position="267"/>
        <end position="288"/>
    </location>
</feature>
<dbReference type="CDD" id="cd00201">
    <property type="entry name" value="WW"/>
    <property type="match status" value="1"/>
</dbReference>
<dbReference type="InterPro" id="IPR000048">
    <property type="entry name" value="IQ_motif_EF-hand-BS"/>
</dbReference>
<dbReference type="PROSITE" id="PS50021">
    <property type="entry name" value="CH"/>
    <property type="match status" value="1"/>
</dbReference>
<dbReference type="SUPFAM" id="SSF48350">
    <property type="entry name" value="GTPase activation domain, GAP"/>
    <property type="match status" value="1"/>
</dbReference>
<evidence type="ECO:0000313" key="9">
    <source>
        <dbReference type="Ensembl" id="ENSCCRP00020043390.1"/>
    </source>
</evidence>
<evidence type="ECO:0000256" key="2">
    <source>
        <dbReference type="ARBA" id="ARBA00022737"/>
    </source>
</evidence>
<dbReference type="InterPro" id="IPR008936">
    <property type="entry name" value="Rho_GTPase_activation_prot"/>
</dbReference>
<dbReference type="GO" id="GO:1903479">
    <property type="term" value="P:mitotic actomyosin contractile ring assembly actin filament organization"/>
    <property type="evidence" value="ECO:0007669"/>
    <property type="project" value="TreeGrafter"/>
</dbReference>
<dbReference type="SMART" id="SM00323">
    <property type="entry name" value="RasGAP"/>
    <property type="match status" value="1"/>
</dbReference>
<dbReference type="Pfam" id="PF00307">
    <property type="entry name" value="CH"/>
    <property type="match status" value="1"/>
</dbReference>
<organism evidence="9 10">
    <name type="scientific">Cyprinus carpio</name>
    <name type="common">Common carp</name>
    <dbReference type="NCBI Taxonomy" id="7962"/>
    <lineage>
        <taxon>Eukaryota</taxon>
        <taxon>Metazoa</taxon>
        <taxon>Chordata</taxon>
        <taxon>Craniata</taxon>
        <taxon>Vertebrata</taxon>
        <taxon>Euteleostomi</taxon>
        <taxon>Actinopterygii</taxon>
        <taxon>Neopterygii</taxon>
        <taxon>Teleostei</taxon>
        <taxon>Ostariophysi</taxon>
        <taxon>Cypriniformes</taxon>
        <taxon>Cyprinidae</taxon>
        <taxon>Cyprininae</taxon>
        <taxon>Cyprinus</taxon>
    </lineage>
</organism>
<keyword evidence="2" id="KW-0677">Repeat</keyword>
<dbReference type="SUPFAM" id="SSF47576">
    <property type="entry name" value="Calponin-homology domain, CH-domain"/>
    <property type="match status" value="1"/>
</dbReference>
<dbReference type="FunFam" id="1.10.418.10:FF:000013">
    <property type="entry name" value="IQ motif containing GTPase activating protein 1"/>
    <property type="match status" value="1"/>
</dbReference>
<dbReference type="Ensembl" id="ENSCCRT00020047333.1">
    <property type="protein sequence ID" value="ENSCCRP00020043390.1"/>
    <property type="gene ID" value="ENSCCRG00020009877.1"/>
</dbReference>
<evidence type="ECO:0000256" key="3">
    <source>
        <dbReference type="ARBA" id="ARBA00022860"/>
    </source>
</evidence>
<dbReference type="SUPFAM" id="SSF52540">
    <property type="entry name" value="P-loop containing nucleoside triphosphate hydrolases"/>
    <property type="match status" value="1"/>
</dbReference>
<dbReference type="GO" id="GO:0120025">
    <property type="term" value="C:plasma membrane bounded cell projection"/>
    <property type="evidence" value="ECO:0007669"/>
    <property type="project" value="UniProtKB-ARBA"/>
</dbReference>
<dbReference type="InterPro" id="IPR001936">
    <property type="entry name" value="RasGAP_dom"/>
</dbReference>
<dbReference type="Pfam" id="PF00612">
    <property type="entry name" value="IQ"/>
    <property type="match status" value="3"/>
</dbReference>
<dbReference type="SMART" id="SM00033">
    <property type="entry name" value="CH"/>
    <property type="match status" value="1"/>
</dbReference>
<dbReference type="PROSITE" id="PS50018">
    <property type="entry name" value="RAS_GTPASE_ACTIV_2"/>
    <property type="match status" value="1"/>
</dbReference>
<dbReference type="PROSITE" id="PS50096">
    <property type="entry name" value="IQ"/>
    <property type="match status" value="4"/>
</dbReference>
<dbReference type="Gene3D" id="1.10.506.10">
    <property type="entry name" value="GTPase Activation - p120gap, domain 1"/>
    <property type="match status" value="1"/>
</dbReference>
<dbReference type="SMART" id="SM00015">
    <property type="entry name" value="IQ"/>
    <property type="match status" value="4"/>
</dbReference>
<dbReference type="Gene3D" id="1.20.5.190">
    <property type="match status" value="1"/>
</dbReference>
<dbReference type="PROSITE" id="PS50020">
    <property type="entry name" value="WW_DOMAIN_2"/>
    <property type="match status" value="1"/>
</dbReference>
<dbReference type="FunFam" id="1.10.506.10:FF:000004">
    <property type="entry name" value="IQ motif containing GTPase activating protein 1"/>
    <property type="match status" value="1"/>
</dbReference>
<keyword evidence="3" id="KW-0112">Calmodulin-binding</keyword>
<dbReference type="InterPro" id="IPR001202">
    <property type="entry name" value="WW_dom"/>
</dbReference>
<feature type="domain" description="Calponin-homology (CH)" evidence="8">
    <location>
        <begin position="48"/>
        <end position="163"/>
    </location>
</feature>
<dbReference type="InterPro" id="IPR036872">
    <property type="entry name" value="CH_dom_sf"/>
</dbReference>
<dbReference type="Gene3D" id="1.10.418.10">
    <property type="entry name" value="Calponin-like domain"/>
    <property type="match status" value="1"/>
</dbReference>
<dbReference type="GO" id="GO:0005096">
    <property type="term" value="F:GTPase activator activity"/>
    <property type="evidence" value="ECO:0007669"/>
    <property type="project" value="TreeGrafter"/>
</dbReference>
<dbReference type="GO" id="GO:0005938">
    <property type="term" value="C:cell cortex"/>
    <property type="evidence" value="ECO:0007669"/>
    <property type="project" value="TreeGrafter"/>
</dbReference>
<dbReference type="SUPFAM" id="SSF143885">
    <property type="entry name" value="RGC domain-like"/>
    <property type="match status" value="1"/>
</dbReference>
<dbReference type="GO" id="GO:0005516">
    <property type="term" value="F:calmodulin binding"/>
    <property type="evidence" value="ECO:0007669"/>
    <property type="project" value="UniProtKB-KW"/>
</dbReference>
<evidence type="ECO:0000313" key="10">
    <source>
        <dbReference type="Proteomes" id="UP000694701"/>
    </source>
</evidence>
<name>A0A8C2ETU7_CYPCA</name>
<feature type="coiled-coil region" evidence="4">
    <location>
        <begin position="172"/>
        <end position="199"/>
    </location>
</feature>
<keyword evidence="4" id="KW-0175">Coiled coil</keyword>
<feature type="coiled-coil region" evidence="4">
    <location>
        <begin position="1405"/>
        <end position="1432"/>
    </location>
</feature>
<dbReference type="PROSITE" id="PS01159">
    <property type="entry name" value="WW_DOMAIN_1"/>
    <property type="match status" value="1"/>
</dbReference>
<feature type="domain" description="WW" evidence="7">
    <location>
        <begin position="662"/>
        <end position="695"/>
    </location>
</feature>
<dbReference type="Pfam" id="PF00616">
    <property type="entry name" value="RasGAP"/>
    <property type="match status" value="1"/>
</dbReference>
<evidence type="ECO:0000256" key="1">
    <source>
        <dbReference type="ARBA" id="ARBA00022553"/>
    </source>
</evidence>
<dbReference type="GO" id="GO:0051015">
    <property type="term" value="F:actin filament binding"/>
    <property type="evidence" value="ECO:0007669"/>
    <property type="project" value="TreeGrafter"/>
</dbReference>
<proteinExistence type="predicted"/>
<evidence type="ECO:0000259" key="8">
    <source>
        <dbReference type="PROSITE" id="PS50021"/>
    </source>
</evidence>
<reference evidence="9" key="1">
    <citation type="submission" date="2025-08" db="UniProtKB">
        <authorList>
            <consortium name="Ensembl"/>
        </authorList>
    </citation>
    <scope>IDENTIFICATION</scope>
</reference>
<evidence type="ECO:0000259" key="6">
    <source>
        <dbReference type="PROSITE" id="PS50018"/>
    </source>
</evidence>
<evidence type="ECO:0000256" key="4">
    <source>
        <dbReference type="SAM" id="Coils"/>
    </source>
</evidence>
<dbReference type="InterPro" id="IPR001715">
    <property type="entry name" value="CH_dom"/>
</dbReference>
<sequence length="1567" mass="177670">MSLTLAQLHQMKTDQPLLVTSITIVDDERLSAEEMDERRRQNIAYEYLCHLEEAKQWIEACVGEQLPPTTELENGLRNGVYLGKLARFFAPQLVSEKKIYDRDQSRYKHSGLHFRHTDNTVQWLRAMESVGFPKIFYPETTDVYDRKNMPKVIYCIHALSLYLFKLGIAPQIQDLLGKVDFTEEEISNMRKELDKYGIQMPAFSKIGGILANELSVDEAALHAAVFAINEAIDKGHAEGTMAALQNPNALLRNTQKPLAQTYQDTLSKAKRKKEDQASGRRSSVATEERDVYEELLTQQEIQSSVDLVNTIQELNQALDAEDQKALLASLRLPALGLVGIFDGNSCFYLEHFTSYREHKQEAVVAINAAIRRGVPEETVEALLNPEAQLPIVYHTAASLYQGELFSLQLGCQLFLVPSYKTSFNCLPSQNKAGLTHEELCVAVEMLSAVSVLNEVLDTKDSVAVIEQLSDSPLGFSGLDADNLQRYADTLIRLRAESLAQDQEFLTWNDVQKCIDSVNVQVHEEHERVIAIAEINEALNSGDPEKTLDALLLPTAKLQGVNPANAKHYHDLLLTTKDLICKSSGDESAVLWLDQIQEAVHTANRDQEDALKLAEAVADINRAVSEGDAKATLAALQCPDAGLRALLSECAHVYHSQLSHLQRTSGSSWVKHKIKDKYDYFYNIESKEGTWLEPDHFVHDSSQLTTEDIQSVLSSVTAEYNREQLWLANEPFIIRLQALIRGYLVRRAHNERLEYLRKQEPSVIRLQASWKGYKQRRVYKDKLKAFQDSVSSVIKLQSLVKMWKAKRSYSRRLQYFKEHEKEIVKIQAYLKANKARVDYRTLTGSQHPPLAVVRKFVHLLEQSSLDLQEEQEVTRLREEVVTNIRANQQMEKDLNLMDIKIGLLVKNRITLQDVVSHSKKMKSKKNKTSKEDLALGEKQGIKGLIVLYNIDYVTGNPTVIKLVLSFYRGARGQNALRQLLGPVVKEIIEDKNLGINTNPVDIYKAWVNQLETATGEASKLPYEVTPEQALSHEEVRVKMESSNQVLRTVTDKVLGSIMSSLDTIPYGMRYIAKVLKDTLHEKFPDATEDELLKIVVTLLYYRYMNPAIVAPDGFDIIDMTAGGQVHTEQRRNLASVAKMLQHAAANKLFEDESDHLTPMNSYISQTYQRFRGFFQAACDVPAPEEKFNVDEYSDMVTLSKPVIYISIEEIINTHSLVLEHKEAIAPDHSDLLHELLKDLGEVPDVESLLGEGAVDADDPSKENSLSQVAKTEISLTLTNKFELLDGDDKDTKGVMMKTKKLIVDVVRIQPGETLTDILETPASAAQEAEHAMLVERQVVQDSQTPEGLKSSQAMLEDHQLPLEQKKRKILRNLRTLEQAGLVSSKHKYQEIINDISKDIRYQRRYRQRRKAELVKLQQTLTALNSKAAFYQEQINYYDTYIKTCLDNLNRKSIKLDKKEQGKGSKKSKASSLKYTAAKLHEKGVILEIEGLQTNQLKNVMFDICPCEEVGDFEIKAKFMGVEMEKVQLHFQDLLQLQYEGVAVMKMFDKAKVNVNLLIFLLNKKFYGK</sequence>
<dbReference type="InterPro" id="IPR027417">
    <property type="entry name" value="P-loop_NTPase"/>
</dbReference>
<protein>
    <submittedName>
        <fullName evidence="9">IQ motif containing GTPase activating protein 2</fullName>
    </submittedName>
</protein>
<accession>A0A8C2ETU7</accession>
<evidence type="ECO:0000256" key="5">
    <source>
        <dbReference type="SAM" id="MobiDB-lite"/>
    </source>
</evidence>
<dbReference type="PANTHER" id="PTHR14149">
    <property type="entry name" value="RAS GTPASE-ACTIVATING PROTEIN WITH IQ MOTIF"/>
    <property type="match status" value="1"/>
</dbReference>
<dbReference type="PANTHER" id="PTHR14149:SF12">
    <property type="entry name" value="RAS GTPASE-ACTIVATING-LIKE PROTEIN IQGAP2"/>
    <property type="match status" value="1"/>
</dbReference>
<feature type="domain" description="Ras-GAP" evidence="6">
    <location>
        <begin position="950"/>
        <end position="1144"/>
    </location>
</feature>